<name>A0A2K2F966_9CLOT</name>
<dbReference type="PANTHER" id="PTHR12428:SF65">
    <property type="entry name" value="CYTOCHROME C OXIDASE ASSEMBLY PROTEIN COX18, MITOCHONDRIAL"/>
    <property type="match status" value="1"/>
</dbReference>
<feature type="transmembrane region" description="Helical" evidence="10">
    <location>
        <begin position="20"/>
        <end position="40"/>
    </location>
</feature>
<dbReference type="GO" id="GO:0005886">
    <property type="term" value="C:plasma membrane"/>
    <property type="evidence" value="ECO:0007669"/>
    <property type="project" value="UniProtKB-SubCell"/>
</dbReference>
<dbReference type="GO" id="GO:0051205">
    <property type="term" value="P:protein insertion into membrane"/>
    <property type="evidence" value="ECO:0007669"/>
    <property type="project" value="TreeGrafter"/>
</dbReference>
<keyword evidence="7 10" id="KW-0472">Membrane</keyword>
<feature type="domain" description="Membrane insertase YidC/Oxa/ALB C-terminal" evidence="11">
    <location>
        <begin position="25"/>
        <end position="259"/>
    </location>
</feature>
<evidence type="ECO:0000313" key="13">
    <source>
        <dbReference type="Proteomes" id="UP000236151"/>
    </source>
</evidence>
<evidence type="ECO:0000259" key="11">
    <source>
        <dbReference type="Pfam" id="PF02096"/>
    </source>
</evidence>
<comment type="subcellular location">
    <subcellularLocation>
        <location evidence="1">Cell membrane</location>
        <topology evidence="1">Multi-pass membrane protein</topology>
    </subcellularLocation>
    <subcellularLocation>
        <location evidence="9">Membrane</location>
        <topology evidence="9">Multi-pass membrane protein</topology>
    </subcellularLocation>
</comment>
<keyword evidence="5" id="KW-0653">Protein transport</keyword>
<reference evidence="13" key="1">
    <citation type="submission" date="2017-06" db="EMBL/GenBank/DDBJ databases">
        <title>Investigating the central metabolism of Clostridium thermosuccinogenes.</title>
        <authorList>
            <person name="Koendjbiharie J.G."/>
            <person name="Van Kranenburg R."/>
            <person name="Vriesendorp B."/>
        </authorList>
    </citation>
    <scope>NUCLEOTIDE SEQUENCE [LARGE SCALE GENOMIC DNA]</scope>
    <source>
        <strain evidence="13">DSM 5806</strain>
    </source>
</reference>
<evidence type="ECO:0000256" key="5">
    <source>
        <dbReference type="ARBA" id="ARBA00022927"/>
    </source>
</evidence>
<dbReference type="PANTHER" id="PTHR12428">
    <property type="entry name" value="OXA1"/>
    <property type="match status" value="1"/>
</dbReference>
<keyword evidence="3" id="KW-1003">Cell membrane</keyword>
<feature type="transmembrane region" description="Helical" evidence="10">
    <location>
        <begin position="178"/>
        <end position="195"/>
    </location>
</feature>
<feature type="transmembrane region" description="Helical" evidence="10">
    <location>
        <begin position="88"/>
        <end position="111"/>
    </location>
</feature>
<keyword evidence="13" id="KW-1185">Reference proteome</keyword>
<evidence type="ECO:0000313" key="12">
    <source>
        <dbReference type="EMBL" id="PNT95330.1"/>
    </source>
</evidence>
<organism evidence="12 13">
    <name type="scientific">Clostridium thermosuccinogenes</name>
    <dbReference type="NCBI Taxonomy" id="84032"/>
    <lineage>
        <taxon>Bacteria</taxon>
        <taxon>Bacillati</taxon>
        <taxon>Bacillota</taxon>
        <taxon>Clostridia</taxon>
        <taxon>Eubacteriales</taxon>
        <taxon>Clostridiaceae</taxon>
        <taxon>Clostridium</taxon>
    </lineage>
</organism>
<evidence type="ECO:0000256" key="4">
    <source>
        <dbReference type="ARBA" id="ARBA00022692"/>
    </source>
</evidence>
<evidence type="ECO:0000256" key="1">
    <source>
        <dbReference type="ARBA" id="ARBA00004651"/>
    </source>
</evidence>
<evidence type="ECO:0000256" key="7">
    <source>
        <dbReference type="ARBA" id="ARBA00023136"/>
    </source>
</evidence>
<proteinExistence type="inferred from homology"/>
<evidence type="ECO:0000256" key="6">
    <source>
        <dbReference type="ARBA" id="ARBA00022989"/>
    </source>
</evidence>
<comment type="caution">
    <text evidence="12">The sequence shown here is derived from an EMBL/GenBank/DDBJ whole genome shotgun (WGS) entry which is preliminary data.</text>
</comment>
<dbReference type="NCBIfam" id="TIGR03592">
    <property type="entry name" value="yidC_oxa1_cterm"/>
    <property type="match status" value="1"/>
</dbReference>
<sequence length="269" mass="30502">MFDFISRPLGQFMYFIYNTVGFHNYGLAIIIFTIIVRLLMLPLTVKQYRSNAKLQEIQPQLQEIQKRYKNDKEKLNAEMMKLYQENNVNPAGGCLPLLIQMPILFALWGVISRPLTYMLGRGSEVKALLEAIPEASRIRGYDELSIVIHDKLLNMDFLGLNLGLVPTYDIRTIMDKPQYAALLLIPILASALTYFSSKLSMSATSTNSQSNSSSQMSNTMMIIGPLMTLMFSFQFPAGLGLYWIAGSVIQILQQLYINKHVIKKKEVAN</sequence>
<dbReference type="AlphaFoldDB" id="A0A2K2F966"/>
<dbReference type="Proteomes" id="UP000236151">
    <property type="component" value="Unassembled WGS sequence"/>
</dbReference>
<comment type="similarity">
    <text evidence="9">Belongs to the OXA1/ALB3/YidC family.</text>
</comment>
<dbReference type="KEGG" id="cthd:CDO33_19805"/>
<dbReference type="GO" id="GO:0032977">
    <property type="term" value="F:membrane insertase activity"/>
    <property type="evidence" value="ECO:0007669"/>
    <property type="project" value="InterPro"/>
</dbReference>
<dbReference type="RefSeq" id="WP_103082991.1">
    <property type="nucleotide sequence ID" value="NZ_CP021850.1"/>
</dbReference>
<keyword evidence="4 9" id="KW-0812">Transmembrane</keyword>
<dbReference type="GO" id="GO:0015031">
    <property type="term" value="P:protein transport"/>
    <property type="evidence" value="ECO:0007669"/>
    <property type="project" value="UniProtKB-KW"/>
</dbReference>
<gene>
    <name evidence="12" type="ORF">CDQ84_17275</name>
</gene>
<evidence type="ECO:0000256" key="3">
    <source>
        <dbReference type="ARBA" id="ARBA00022475"/>
    </source>
</evidence>
<protein>
    <submittedName>
        <fullName evidence="12">Preprotein translocase YidC</fullName>
    </submittedName>
</protein>
<dbReference type="OrthoDB" id="9780552at2"/>
<keyword evidence="2" id="KW-0813">Transport</keyword>
<keyword evidence="8" id="KW-0143">Chaperone</keyword>
<dbReference type="InterPro" id="IPR047196">
    <property type="entry name" value="YidC_ALB_C"/>
</dbReference>
<evidence type="ECO:0000256" key="9">
    <source>
        <dbReference type="RuleBase" id="RU003945"/>
    </source>
</evidence>
<evidence type="ECO:0000256" key="2">
    <source>
        <dbReference type="ARBA" id="ARBA00022448"/>
    </source>
</evidence>
<accession>A0A2K2F966</accession>
<keyword evidence="6 10" id="KW-1133">Transmembrane helix</keyword>
<dbReference type="Pfam" id="PF02096">
    <property type="entry name" value="60KD_IMP"/>
    <property type="match status" value="1"/>
</dbReference>
<evidence type="ECO:0000256" key="8">
    <source>
        <dbReference type="ARBA" id="ARBA00023186"/>
    </source>
</evidence>
<dbReference type="InterPro" id="IPR001708">
    <property type="entry name" value="YidC/ALB3/OXA1/COX18"/>
</dbReference>
<dbReference type="InterPro" id="IPR028055">
    <property type="entry name" value="YidC/Oxa/ALB_C"/>
</dbReference>
<feature type="transmembrane region" description="Helical" evidence="10">
    <location>
        <begin position="216"/>
        <end position="233"/>
    </location>
</feature>
<evidence type="ECO:0000256" key="10">
    <source>
        <dbReference type="SAM" id="Phobius"/>
    </source>
</evidence>
<dbReference type="CDD" id="cd20070">
    <property type="entry name" value="5TM_YidC_Alb3"/>
    <property type="match status" value="1"/>
</dbReference>
<dbReference type="EMBL" id="NIOJ01000069">
    <property type="protein sequence ID" value="PNT95330.1"/>
    <property type="molecule type" value="Genomic_DNA"/>
</dbReference>